<feature type="region of interest" description="Disordered" evidence="1">
    <location>
        <begin position="68"/>
        <end position="99"/>
    </location>
</feature>
<sequence>MARGGLLLLEQLHCGIDVSGKFAADQAVLEDEERAAQRAYQENMEAAVRAAERAASAPREPIIVQVPQASPAPSLPDPPRPLNCFTTRLGGGMSSTSCR</sequence>
<accession>A0AAE5WW30</accession>
<evidence type="ECO:0000256" key="1">
    <source>
        <dbReference type="SAM" id="MobiDB-lite"/>
    </source>
</evidence>
<gene>
    <name evidence="2" type="ORF">XH91_01750</name>
</gene>
<dbReference type="Proteomes" id="UP000288972">
    <property type="component" value="Chromosome"/>
</dbReference>
<dbReference type="EMBL" id="CP030053">
    <property type="protein sequence ID" value="QAU44204.1"/>
    <property type="molecule type" value="Genomic_DNA"/>
</dbReference>
<dbReference type="AlphaFoldDB" id="A0AAE5WW30"/>
<protein>
    <submittedName>
        <fullName evidence="2">Uncharacterized protein</fullName>
    </submittedName>
</protein>
<name>A0AAE5WW30_9BRAD</name>
<organism evidence="2 3">
    <name type="scientific">Bradyrhizobium guangzhouense</name>
    <dbReference type="NCBI Taxonomy" id="1325095"/>
    <lineage>
        <taxon>Bacteria</taxon>
        <taxon>Pseudomonadati</taxon>
        <taxon>Pseudomonadota</taxon>
        <taxon>Alphaproteobacteria</taxon>
        <taxon>Hyphomicrobiales</taxon>
        <taxon>Nitrobacteraceae</taxon>
        <taxon>Bradyrhizobium</taxon>
    </lineage>
</organism>
<reference evidence="2 3" key="1">
    <citation type="submission" date="2018-06" db="EMBL/GenBank/DDBJ databases">
        <title>Comparative genomics of rhizobia nodulating Arachis hypogaea in China.</title>
        <authorList>
            <person name="Li Y."/>
        </authorList>
    </citation>
    <scope>NUCLEOTIDE SEQUENCE [LARGE SCALE GENOMIC DNA]</scope>
    <source>
        <strain evidence="2 3">CCBAU 51670</strain>
    </source>
</reference>
<dbReference type="KEGG" id="bgz:XH91_01750"/>
<evidence type="ECO:0000313" key="3">
    <source>
        <dbReference type="Proteomes" id="UP000288972"/>
    </source>
</evidence>
<evidence type="ECO:0000313" key="2">
    <source>
        <dbReference type="EMBL" id="QAU44204.1"/>
    </source>
</evidence>
<proteinExistence type="predicted"/>